<keyword evidence="8" id="KW-0863">Zinc-finger</keyword>
<dbReference type="AlphaFoldDB" id="A0A978VT95"/>
<dbReference type="GO" id="GO:0008270">
    <property type="term" value="F:zinc ion binding"/>
    <property type="evidence" value="ECO:0007669"/>
    <property type="project" value="UniProtKB-KW"/>
</dbReference>
<dbReference type="Pfam" id="PF01485">
    <property type="entry name" value="IBR"/>
    <property type="match status" value="1"/>
</dbReference>
<comment type="catalytic activity">
    <reaction evidence="1">
        <text>[E2 ubiquitin-conjugating enzyme]-S-ubiquitinyl-L-cysteine + [acceptor protein]-L-lysine = [E2 ubiquitin-conjugating enzyme]-L-cysteine + [acceptor protein]-N(6)-ubiquitinyl-L-lysine.</text>
        <dbReference type="EC" id="2.3.2.31"/>
    </reaction>
</comment>
<dbReference type="InterPro" id="IPR044066">
    <property type="entry name" value="TRIAD_supradom"/>
</dbReference>
<dbReference type="PROSITE" id="PS51873">
    <property type="entry name" value="TRIAD"/>
    <property type="match status" value="1"/>
</dbReference>
<evidence type="ECO:0000313" key="12">
    <source>
        <dbReference type="EMBL" id="KAH7542040.1"/>
    </source>
</evidence>
<organism evidence="12 13">
    <name type="scientific">Ziziphus jujuba var. spinosa</name>
    <dbReference type="NCBI Taxonomy" id="714518"/>
    <lineage>
        <taxon>Eukaryota</taxon>
        <taxon>Viridiplantae</taxon>
        <taxon>Streptophyta</taxon>
        <taxon>Embryophyta</taxon>
        <taxon>Tracheophyta</taxon>
        <taxon>Spermatophyta</taxon>
        <taxon>Magnoliopsida</taxon>
        <taxon>eudicotyledons</taxon>
        <taxon>Gunneridae</taxon>
        <taxon>Pentapetalae</taxon>
        <taxon>rosids</taxon>
        <taxon>fabids</taxon>
        <taxon>Rosales</taxon>
        <taxon>Rhamnaceae</taxon>
        <taxon>Paliureae</taxon>
        <taxon>Ziziphus</taxon>
    </lineage>
</organism>
<keyword evidence="7" id="KW-0677">Repeat</keyword>
<name>A0A978VT95_ZIZJJ</name>
<evidence type="ECO:0000256" key="1">
    <source>
        <dbReference type="ARBA" id="ARBA00001798"/>
    </source>
</evidence>
<evidence type="ECO:0000256" key="9">
    <source>
        <dbReference type="ARBA" id="ARBA00022786"/>
    </source>
</evidence>
<proteinExistence type="predicted"/>
<dbReference type="EMBL" id="JAEACU010000002">
    <property type="protein sequence ID" value="KAH7542040.1"/>
    <property type="molecule type" value="Genomic_DNA"/>
</dbReference>
<evidence type="ECO:0000256" key="7">
    <source>
        <dbReference type="ARBA" id="ARBA00022737"/>
    </source>
</evidence>
<comment type="pathway">
    <text evidence="3">Protein modification; protein ubiquitination.</text>
</comment>
<evidence type="ECO:0000313" key="13">
    <source>
        <dbReference type="Proteomes" id="UP000813462"/>
    </source>
</evidence>
<evidence type="ECO:0000256" key="10">
    <source>
        <dbReference type="ARBA" id="ARBA00022833"/>
    </source>
</evidence>
<feature type="domain" description="RING-type" evidence="11">
    <location>
        <begin position="1"/>
        <end position="101"/>
    </location>
</feature>
<sequence length="101" mass="11965">MMMLIDDDRKQCVRKSECPNCRRLFCAKCKVSWHSGIVCSEFRKLKKNEREKEDVMLMKLAHNKRWGRCPDCSFLVEKRNGCSHIKCSHKHMLSSHEAIRP</sequence>
<evidence type="ECO:0000256" key="8">
    <source>
        <dbReference type="ARBA" id="ARBA00022771"/>
    </source>
</evidence>
<keyword evidence="6" id="KW-0479">Metal-binding</keyword>
<protein>
    <recommendedName>
        <fullName evidence="4">RBR-type E3 ubiquitin transferase</fullName>
        <ecNumber evidence="4">2.3.2.31</ecNumber>
    </recommendedName>
</protein>
<evidence type="ECO:0000256" key="5">
    <source>
        <dbReference type="ARBA" id="ARBA00022679"/>
    </source>
</evidence>
<reference evidence="12" key="1">
    <citation type="journal article" date="2021" name="Front. Plant Sci.">
        <title>Chromosome-Scale Genome Assembly for Chinese Sour Jujube and Insights Into Its Genome Evolution and Domestication Signature.</title>
        <authorList>
            <person name="Shen L.-Y."/>
            <person name="Luo H."/>
            <person name="Wang X.-L."/>
            <person name="Wang X.-M."/>
            <person name="Qiu X.-J."/>
            <person name="Liu H."/>
            <person name="Zhou S.-S."/>
            <person name="Jia K.-H."/>
            <person name="Nie S."/>
            <person name="Bao Y.-T."/>
            <person name="Zhang R.-G."/>
            <person name="Yun Q.-Z."/>
            <person name="Chai Y.-H."/>
            <person name="Lu J.-Y."/>
            <person name="Li Y."/>
            <person name="Zhao S.-W."/>
            <person name="Mao J.-F."/>
            <person name="Jia S.-G."/>
            <person name="Mao Y.-M."/>
        </authorList>
    </citation>
    <scope>NUCLEOTIDE SEQUENCE</scope>
    <source>
        <strain evidence="12">AT0</strain>
        <tissue evidence="12">Leaf</tissue>
    </source>
</reference>
<comment type="cofactor">
    <cofactor evidence="2">
        <name>Zn(2+)</name>
        <dbReference type="ChEBI" id="CHEBI:29105"/>
    </cofactor>
</comment>
<evidence type="ECO:0000259" key="11">
    <source>
        <dbReference type="PROSITE" id="PS51873"/>
    </source>
</evidence>
<evidence type="ECO:0000256" key="2">
    <source>
        <dbReference type="ARBA" id="ARBA00001947"/>
    </source>
</evidence>
<keyword evidence="10" id="KW-0862">Zinc</keyword>
<evidence type="ECO:0000256" key="4">
    <source>
        <dbReference type="ARBA" id="ARBA00012251"/>
    </source>
</evidence>
<dbReference type="SUPFAM" id="SSF57850">
    <property type="entry name" value="RING/U-box"/>
    <property type="match status" value="1"/>
</dbReference>
<dbReference type="InterPro" id="IPR002867">
    <property type="entry name" value="IBR_dom"/>
</dbReference>
<dbReference type="Proteomes" id="UP000813462">
    <property type="component" value="Unassembled WGS sequence"/>
</dbReference>
<dbReference type="PANTHER" id="PTHR11685">
    <property type="entry name" value="RBR FAMILY RING FINGER AND IBR DOMAIN-CONTAINING"/>
    <property type="match status" value="1"/>
</dbReference>
<keyword evidence="9" id="KW-0833">Ubl conjugation pathway</keyword>
<evidence type="ECO:0000256" key="3">
    <source>
        <dbReference type="ARBA" id="ARBA00004906"/>
    </source>
</evidence>
<dbReference type="EC" id="2.3.2.31" evidence="4"/>
<evidence type="ECO:0000256" key="6">
    <source>
        <dbReference type="ARBA" id="ARBA00022723"/>
    </source>
</evidence>
<dbReference type="GO" id="GO:0016567">
    <property type="term" value="P:protein ubiquitination"/>
    <property type="evidence" value="ECO:0007669"/>
    <property type="project" value="InterPro"/>
</dbReference>
<dbReference type="Gene3D" id="1.20.120.1750">
    <property type="match status" value="1"/>
</dbReference>
<accession>A0A978VT95</accession>
<gene>
    <name evidence="12" type="ORF">FEM48_Zijuj02G0031300</name>
</gene>
<dbReference type="GO" id="GO:0061630">
    <property type="term" value="F:ubiquitin protein ligase activity"/>
    <property type="evidence" value="ECO:0007669"/>
    <property type="project" value="UniProtKB-EC"/>
</dbReference>
<comment type="caution">
    <text evidence="12">The sequence shown here is derived from an EMBL/GenBank/DDBJ whole genome shotgun (WGS) entry which is preliminary data.</text>
</comment>
<keyword evidence="5" id="KW-0808">Transferase</keyword>
<dbReference type="InterPro" id="IPR031127">
    <property type="entry name" value="E3_UB_ligase_RBR"/>
</dbReference>